<evidence type="ECO:0000256" key="1">
    <source>
        <dbReference type="ARBA" id="ARBA00022679"/>
    </source>
</evidence>
<evidence type="ECO:0000313" key="5">
    <source>
        <dbReference type="Proteomes" id="UP000252893"/>
    </source>
</evidence>
<dbReference type="RefSeq" id="WP_170137426.1">
    <property type="nucleotide sequence ID" value="NZ_JBHEEG010000003.1"/>
</dbReference>
<keyword evidence="1" id="KW-0808">Transferase</keyword>
<dbReference type="PROSITE" id="PS51186">
    <property type="entry name" value="GNAT"/>
    <property type="match status" value="1"/>
</dbReference>
<dbReference type="InterPro" id="IPR000182">
    <property type="entry name" value="GNAT_dom"/>
</dbReference>
<name>A0A366E938_9HYPH</name>
<dbReference type="EMBL" id="QNRH01000001">
    <property type="protein sequence ID" value="RBO98886.1"/>
    <property type="molecule type" value="Genomic_DNA"/>
</dbReference>
<protein>
    <submittedName>
        <fullName evidence="4">Ribosomal protein S18 acetylase RimI-like enzyme</fullName>
    </submittedName>
</protein>
<evidence type="ECO:0000256" key="2">
    <source>
        <dbReference type="ARBA" id="ARBA00023315"/>
    </source>
</evidence>
<sequence length="175" mass="19730">MIIYRDAKATDALRLAALSIEVWLSTYAKAGISDVFADYVLQRFTPLYFEQIITEGAKQIILAEQDDHLLGYIVIDYQAALPESLDALTTATEISTLYVRARHSGNGIGSALMQQAREAVIARNVSHIWLSVLHDNYPALNFYKQQGFQRQGTIWFELPGERHENYVLTQVVLPA</sequence>
<dbReference type="InterPro" id="IPR016181">
    <property type="entry name" value="Acyl_CoA_acyltransferase"/>
</dbReference>
<dbReference type="CDD" id="cd04301">
    <property type="entry name" value="NAT_SF"/>
    <property type="match status" value="1"/>
</dbReference>
<comment type="caution">
    <text evidence="4">The sequence shown here is derived from an EMBL/GenBank/DDBJ whole genome shotgun (WGS) entry which is preliminary data.</text>
</comment>
<keyword evidence="2" id="KW-0012">Acyltransferase</keyword>
<organism evidence="4 5">
    <name type="scientific">Pseudochrobactrum asaccharolyticum</name>
    <dbReference type="NCBI Taxonomy" id="354351"/>
    <lineage>
        <taxon>Bacteria</taxon>
        <taxon>Pseudomonadati</taxon>
        <taxon>Pseudomonadota</taxon>
        <taxon>Alphaproteobacteria</taxon>
        <taxon>Hyphomicrobiales</taxon>
        <taxon>Brucellaceae</taxon>
        <taxon>Pseudochrobactrum</taxon>
    </lineage>
</organism>
<dbReference type="GO" id="GO:0016747">
    <property type="term" value="F:acyltransferase activity, transferring groups other than amino-acyl groups"/>
    <property type="evidence" value="ECO:0007669"/>
    <property type="project" value="InterPro"/>
</dbReference>
<keyword evidence="5" id="KW-1185">Reference proteome</keyword>
<dbReference type="Proteomes" id="UP000252893">
    <property type="component" value="Unassembled WGS sequence"/>
</dbReference>
<accession>A0A366E938</accession>
<reference evidence="4 5" key="1">
    <citation type="submission" date="2018-06" db="EMBL/GenBank/DDBJ databases">
        <title>Genomic Encyclopedia of Type Strains, Phase IV (KMG-IV): sequencing the most valuable type-strain genomes for metagenomic binning, comparative biology and taxonomic classification.</title>
        <authorList>
            <person name="Goeker M."/>
        </authorList>
    </citation>
    <scope>NUCLEOTIDE SEQUENCE [LARGE SCALE GENOMIC DNA]</scope>
    <source>
        <strain evidence="4 5">DSM 25619</strain>
    </source>
</reference>
<keyword evidence="4" id="KW-0689">Ribosomal protein</keyword>
<feature type="domain" description="N-acetyltransferase" evidence="3">
    <location>
        <begin position="2"/>
        <end position="175"/>
    </location>
</feature>
<proteinExistence type="predicted"/>
<dbReference type="PANTHER" id="PTHR43877">
    <property type="entry name" value="AMINOALKYLPHOSPHONATE N-ACETYLTRANSFERASE-RELATED-RELATED"/>
    <property type="match status" value="1"/>
</dbReference>
<dbReference type="Gene3D" id="3.40.630.30">
    <property type="match status" value="1"/>
</dbReference>
<keyword evidence="4" id="KW-0687">Ribonucleoprotein</keyword>
<dbReference type="SUPFAM" id="SSF55729">
    <property type="entry name" value="Acyl-CoA N-acyltransferases (Nat)"/>
    <property type="match status" value="1"/>
</dbReference>
<dbReference type="GO" id="GO:0005840">
    <property type="term" value="C:ribosome"/>
    <property type="evidence" value="ECO:0007669"/>
    <property type="project" value="UniProtKB-KW"/>
</dbReference>
<evidence type="ECO:0000313" key="4">
    <source>
        <dbReference type="EMBL" id="RBO98886.1"/>
    </source>
</evidence>
<gene>
    <name evidence="4" type="ORF">DFR47_101489</name>
</gene>
<dbReference type="InterPro" id="IPR050832">
    <property type="entry name" value="Bact_Acetyltransf"/>
</dbReference>
<dbReference type="AlphaFoldDB" id="A0A366E938"/>
<dbReference type="Pfam" id="PF00583">
    <property type="entry name" value="Acetyltransf_1"/>
    <property type="match status" value="1"/>
</dbReference>
<evidence type="ECO:0000259" key="3">
    <source>
        <dbReference type="PROSITE" id="PS51186"/>
    </source>
</evidence>